<evidence type="ECO:0000313" key="2">
    <source>
        <dbReference type="Proteomes" id="UP000216478"/>
    </source>
</evidence>
<proteinExistence type="predicted"/>
<comment type="caution">
    <text evidence="1">The sequence shown here is derived from an EMBL/GenBank/DDBJ whole genome shotgun (WGS) entry which is preliminary data.</text>
</comment>
<organism evidence="1 2">
    <name type="scientific">Brucella grignonensis</name>
    <dbReference type="NCBI Taxonomy" id="94627"/>
    <lineage>
        <taxon>Bacteria</taxon>
        <taxon>Pseudomonadati</taxon>
        <taxon>Pseudomonadota</taxon>
        <taxon>Alphaproteobacteria</taxon>
        <taxon>Hyphomicrobiales</taxon>
        <taxon>Brucellaceae</taxon>
        <taxon>Brucella/Ochrobactrum group</taxon>
        <taxon>Brucella</taxon>
    </lineage>
</organism>
<protein>
    <submittedName>
        <fullName evidence="1">Uncharacterized protein</fullName>
    </submittedName>
</protein>
<keyword evidence="2" id="KW-1185">Reference proteome</keyword>
<accession>A0A256FS53</accession>
<gene>
    <name evidence="1" type="ORF">CEV33_4894</name>
</gene>
<dbReference type="AlphaFoldDB" id="A0A256FS53"/>
<reference evidence="1 2" key="1">
    <citation type="submission" date="2017-07" db="EMBL/GenBank/DDBJ databases">
        <title>Phylogenetic study on the rhizospheric bacterium Ochrobactrum sp. A44.</title>
        <authorList>
            <person name="Krzyzanowska D.M."/>
            <person name="Ossowicki A."/>
            <person name="Rajewska M."/>
            <person name="Maciag T."/>
            <person name="Kaczynski Z."/>
            <person name="Czerwicka M."/>
            <person name="Jafra S."/>
        </authorList>
    </citation>
    <scope>NUCLEOTIDE SEQUENCE [LARGE SCALE GENOMIC DNA]</scope>
    <source>
        <strain evidence="1 2">OgA9a</strain>
    </source>
</reference>
<sequence length="56" mass="6555">MYKRFIIPSWRRRELGVSSGKGFDMISCVARVAKTVLCQRWFKGLGIFLSIRYRAV</sequence>
<name>A0A256FS53_9HYPH</name>
<dbReference type="Proteomes" id="UP000216478">
    <property type="component" value="Unassembled WGS sequence"/>
</dbReference>
<dbReference type="EMBL" id="NNRL01000143">
    <property type="protein sequence ID" value="OYR17664.1"/>
    <property type="molecule type" value="Genomic_DNA"/>
</dbReference>
<evidence type="ECO:0000313" key="1">
    <source>
        <dbReference type="EMBL" id="OYR17664.1"/>
    </source>
</evidence>